<keyword evidence="1" id="KW-0812">Transmembrane</keyword>
<dbReference type="Pfam" id="PF12330">
    <property type="entry name" value="Haspin_kinase"/>
    <property type="match status" value="1"/>
</dbReference>
<keyword evidence="1" id="KW-0472">Membrane</keyword>
<dbReference type="EMBL" id="CABIJS010000410">
    <property type="protein sequence ID" value="VUZ50945.1"/>
    <property type="molecule type" value="Genomic_DNA"/>
</dbReference>
<evidence type="ECO:0000256" key="1">
    <source>
        <dbReference type="SAM" id="Phobius"/>
    </source>
</evidence>
<feature type="non-terminal residue" evidence="3">
    <location>
        <position position="1"/>
    </location>
</feature>
<dbReference type="SUPFAM" id="SSF56112">
    <property type="entry name" value="Protein kinase-like (PK-like)"/>
    <property type="match status" value="1"/>
</dbReference>
<dbReference type="Proteomes" id="UP000321570">
    <property type="component" value="Unassembled WGS sequence"/>
</dbReference>
<dbReference type="Gene3D" id="1.10.510.10">
    <property type="entry name" value="Transferase(Phosphotransferase) domain 1"/>
    <property type="match status" value="1"/>
</dbReference>
<dbReference type="GO" id="GO:0005634">
    <property type="term" value="C:nucleus"/>
    <property type="evidence" value="ECO:0007669"/>
    <property type="project" value="TreeGrafter"/>
</dbReference>
<keyword evidence="4" id="KW-1185">Reference proteome</keyword>
<dbReference type="GO" id="GO:0000278">
    <property type="term" value="P:mitotic cell cycle"/>
    <property type="evidence" value="ECO:0007669"/>
    <property type="project" value="TreeGrafter"/>
</dbReference>
<keyword evidence="1" id="KW-1133">Transmembrane helix</keyword>
<dbReference type="PANTHER" id="PTHR24419:SF18">
    <property type="entry name" value="SERINE_THREONINE-PROTEIN KINASE HASPIN"/>
    <property type="match status" value="1"/>
</dbReference>
<feature type="domain" description="Protein kinase" evidence="2">
    <location>
        <begin position="85"/>
        <end position="343"/>
    </location>
</feature>
<protein>
    <recommendedName>
        <fullName evidence="2">Protein kinase domain-containing protein</fullName>
    </recommendedName>
</protein>
<organism evidence="3 4">
    <name type="scientific">Hymenolepis diminuta</name>
    <name type="common">Rat tapeworm</name>
    <dbReference type="NCBI Taxonomy" id="6216"/>
    <lineage>
        <taxon>Eukaryota</taxon>
        <taxon>Metazoa</taxon>
        <taxon>Spiralia</taxon>
        <taxon>Lophotrochozoa</taxon>
        <taxon>Platyhelminthes</taxon>
        <taxon>Cestoda</taxon>
        <taxon>Eucestoda</taxon>
        <taxon>Cyclophyllidea</taxon>
        <taxon>Hymenolepididae</taxon>
        <taxon>Hymenolepis</taxon>
    </lineage>
</organism>
<dbReference type="InterPro" id="IPR000719">
    <property type="entry name" value="Prot_kinase_dom"/>
</dbReference>
<feature type="transmembrane region" description="Helical" evidence="1">
    <location>
        <begin position="397"/>
        <end position="418"/>
    </location>
</feature>
<dbReference type="PANTHER" id="PTHR24419">
    <property type="entry name" value="INTERLEUKIN-1 RECEPTOR-ASSOCIATED KINASE"/>
    <property type="match status" value="1"/>
</dbReference>
<dbReference type="InterPro" id="IPR011009">
    <property type="entry name" value="Kinase-like_dom_sf"/>
</dbReference>
<evidence type="ECO:0000259" key="2">
    <source>
        <dbReference type="SMART" id="SM00220"/>
    </source>
</evidence>
<dbReference type="GO" id="GO:0005737">
    <property type="term" value="C:cytoplasm"/>
    <property type="evidence" value="ECO:0007669"/>
    <property type="project" value="TreeGrafter"/>
</dbReference>
<name>A0A564YUN3_HYMDI</name>
<gene>
    <name evidence="3" type="ORF">WMSIL1_LOCUS9788</name>
</gene>
<dbReference type="GO" id="GO:0035556">
    <property type="term" value="P:intracellular signal transduction"/>
    <property type="evidence" value="ECO:0007669"/>
    <property type="project" value="TreeGrafter"/>
</dbReference>
<dbReference type="SMART" id="SM00220">
    <property type="entry name" value="S_TKc"/>
    <property type="match status" value="1"/>
</dbReference>
<dbReference type="Gene3D" id="3.30.200.20">
    <property type="entry name" value="Phosphorylase Kinase, domain 1"/>
    <property type="match status" value="1"/>
</dbReference>
<evidence type="ECO:0000313" key="4">
    <source>
        <dbReference type="Proteomes" id="UP000321570"/>
    </source>
</evidence>
<accession>A0A564YUN3</accession>
<reference evidence="3 4" key="1">
    <citation type="submission" date="2019-07" db="EMBL/GenBank/DDBJ databases">
        <authorList>
            <person name="Jastrzebski P J."/>
            <person name="Paukszto L."/>
            <person name="Jastrzebski P J."/>
        </authorList>
    </citation>
    <scope>NUCLEOTIDE SEQUENCE [LARGE SCALE GENOMIC DNA]</scope>
    <source>
        <strain evidence="3 4">WMS-il1</strain>
    </source>
</reference>
<proteinExistence type="predicted"/>
<dbReference type="GO" id="GO:0072354">
    <property type="term" value="F:histone H3T3 kinase activity"/>
    <property type="evidence" value="ECO:0007669"/>
    <property type="project" value="TreeGrafter"/>
</dbReference>
<dbReference type="GO" id="GO:0005524">
    <property type="term" value="F:ATP binding"/>
    <property type="evidence" value="ECO:0007669"/>
    <property type="project" value="InterPro"/>
</dbReference>
<sequence length="423" mass="49275">ENETESIYNFLLKLSGQDKILNINSVFTQWKDTNIRMIASGSRAHIFEVEKENEVIKLIPIDEEVHRNVVLTHLKDVKNEVIIAKELTKLARSGNYSGFSCKNFSILKRFYVVKGMTPESLANAWLENEVEKMSFVFNYFAVSESQIWILLIFEKCGSRFSHNEIPCFHTRQSIFEQLCLAIATAEKTLKFEHRDLHLSNLLIDESWNCNVNQLPPSIKLNKITYHPCPGPKLTIIDFGFSRISFHGKASYKNMRGLLKATRKRYGRKNPYQLMRCLLNDNWQVYEPKTNVIWLMYQALKLFPDDEFAYLNQCDRQDVTESTKSFASLVIKVLRKSASAAHFIELAKGEIPELFSFKPNVHDHHKRKLSFKAFRKMYLLRSAVQEFRNCNFSNLLKFYLFFLLISFIIATICTLFGVYPTVPL</sequence>
<evidence type="ECO:0000313" key="3">
    <source>
        <dbReference type="EMBL" id="VUZ50945.1"/>
    </source>
</evidence>
<dbReference type="AlphaFoldDB" id="A0A564YUN3"/>